<dbReference type="RefSeq" id="WP_184286755.1">
    <property type="nucleotide sequence ID" value="NZ_JACHJO010000002.1"/>
</dbReference>
<dbReference type="EMBL" id="JACHJO010000002">
    <property type="protein sequence ID" value="MBB6118543.1"/>
    <property type="molecule type" value="Genomic_DNA"/>
</dbReference>
<name>A0A841IIP6_9ACTN</name>
<feature type="transmembrane region" description="Helical" evidence="1">
    <location>
        <begin position="241"/>
        <end position="266"/>
    </location>
</feature>
<accession>A0A841IIP6</accession>
<keyword evidence="1" id="KW-0472">Membrane</keyword>
<feature type="transmembrane region" description="Helical" evidence="1">
    <location>
        <begin position="639"/>
        <end position="659"/>
    </location>
</feature>
<feature type="transmembrane region" description="Helical" evidence="1">
    <location>
        <begin position="287"/>
        <end position="306"/>
    </location>
</feature>
<evidence type="ECO:0000256" key="1">
    <source>
        <dbReference type="SAM" id="Phobius"/>
    </source>
</evidence>
<comment type="caution">
    <text evidence="2">The sequence shown here is derived from an EMBL/GenBank/DDBJ whole genome shotgun (WGS) entry which is preliminary data.</text>
</comment>
<feature type="transmembrane region" description="Helical" evidence="1">
    <location>
        <begin position="593"/>
        <end position="614"/>
    </location>
</feature>
<dbReference type="AlphaFoldDB" id="A0A841IIP6"/>
<organism evidence="2 3">
    <name type="scientific">Nocardiopsis algeriensis</name>
    <dbReference type="NCBI Taxonomy" id="1478215"/>
    <lineage>
        <taxon>Bacteria</taxon>
        <taxon>Bacillati</taxon>
        <taxon>Actinomycetota</taxon>
        <taxon>Actinomycetes</taxon>
        <taxon>Streptosporangiales</taxon>
        <taxon>Nocardiopsidaceae</taxon>
        <taxon>Nocardiopsis</taxon>
    </lineage>
</organism>
<evidence type="ECO:0000313" key="3">
    <source>
        <dbReference type="Proteomes" id="UP000536604"/>
    </source>
</evidence>
<proteinExistence type="predicted"/>
<dbReference type="Proteomes" id="UP000536604">
    <property type="component" value="Unassembled WGS sequence"/>
</dbReference>
<evidence type="ECO:0008006" key="4">
    <source>
        <dbReference type="Google" id="ProtNLM"/>
    </source>
</evidence>
<feature type="transmembrane region" description="Helical" evidence="1">
    <location>
        <begin position="551"/>
        <end position="572"/>
    </location>
</feature>
<gene>
    <name evidence="2" type="ORF">FHS13_000475</name>
</gene>
<reference evidence="2 3" key="1">
    <citation type="submission" date="2020-08" db="EMBL/GenBank/DDBJ databases">
        <title>Genomic Encyclopedia of Type Strains, Phase III (KMG-III): the genomes of soil and plant-associated and newly described type strains.</title>
        <authorList>
            <person name="Whitman W."/>
        </authorList>
    </citation>
    <scope>NUCLEOTIDE SEQUENCE [LARGE SCALE GENOMIC DNA]</scope>
    <source>
        <strain evidence="2 3">CECT 8712</strain>
    </source>
</reference>
<sequence length="671" mass="72341">MSIILAFLAMSLADRDVAAGNPHLLWIRENSNISTSAEVAAAVQRAAESTRSTVVLNIPDLRDPGNLRHFYIAAGDSSGPGAEWAESGYPDFSPAMRTEVHDFSELSLADPRGYYMVFGEEEDAHAVQDALSDVGLVGDFAHRDDERVLHREDYLLEGDLFNALVTTALCIVVVVGSGVLLNAKAYGVMRLNGHSYLRILGSDLFRIACVWVVAALVTTVLALTLLGLYNGWAQLREFAALTGYVVAGLTAAAVGAHALALGMLHLSDVLGTLKGKLPVRSTVLATYTVRITVLVLAFGAIGALAGSAREVRVSQEGFDHFVEADDTSQITFLGSVRAEEMEEAFETDIGPWLRETDTDGDTILVRPGQADYYVPPGSPYPDFEALLVNDTYLRHQELLSPDGERYGPGESVRILIPESHADLAPTLLEGVEAWLDFEMRDDEPVDIEVLALAGGQQVFTYGRTEQATLTATPLLTDAVIVVIPNGMMPAPRYAHLASQGYLLFPDPTDVETAIAQEPLSSYVNGLQPVALAAADQHDRLLSEVRIRTANLAALGVVVALTGLAACLIYVRTRAQQIFARHINGWTFTAAHRGMLLAEACVMAGFVGWATWWTLNRLALLQNPQTFSPEVTGTTGTEPFMAAGVAGVALIFVLATLAFFHRRIVHEGATQA</sequence>
<protein>
    <recommendedName>
        <fullName evidence="4">FtsX-like permease family protein</fullName>
    </recommendedName>
</protein>
<keyword evidence="1" id="KW-0812">Transmembrane</keyword>
<keyword evidence="3" id="KW-1185">Reference proteome</keyword>
<feature type="transmembrane region" description="Helical" evidence="1">
    <location>
        <begin position="204"/>
        <end position="229"/>
    </location>
</feature>
<keyword evidence="1" id="KW-1133">Transmembrane helix</keyword>
<evidence type="ECO:0000313" key="2">
    <source>
        <dbReference type="EMBL" id="MBB6118543.1"/>
    </source>
</evidence>
<feature type="transmembrane region" description="Helical" evidence="1">
    <location>
        <begin position="160"/>
        <end position="183"/>
    </location>
</feature>